<feature type="compositionally biased region" description="Low complexity" evidence="1">
    <location>
        <begin position="51"/>
        <end position="67"/>
    </location>
</feature>
<name>A0A1I7ZRS2_9BILA</name>
<reference evidence="4" key="1">
    <citation type="submission" date="2016-11" db="UniProtKB">
        <authorList>
            <consortium name="WormBaseParasite"/>
        </authorList>
    </citation>
    <scope>IDENTIFICATION</scope>
</reference>
<sequence length="181" mass="18863">MDDNYEPLGPTGGIPPAVPLSLAAFFEIPPPSSPGASFPEIPPPSSPVPSPVNVSPAVPSSPGASFPEIPPSSPSPVRGTPKPFFDPGPKPKASPANPRPPTGANGGAPKPKVKGKGKKKSNPKKRRVERTETEEEEPTVKEKKKARKPMGQKACTAISALMFMLCTVTSIVSVLGLAMNW</sequence>
<dbReference type="Proteomes" id="UP000095287">
    <property type="component" value="Unplaced"/>
</dbReference>
<feature type="compositionally biased region" description="Pro residues" evidence="1">
    <location>
        <begin position="84"/>
        <end position="101"/>
    </location>
</feature>
<keyword evidence="2" id="KW-1133">Transmembrane helix</keyword>
<keyword evidence="2" id="KW-0812">Transmembrane</keyword>
<dbReference type="AlphaFoldDB" id="A0A1I7ZRS2"/>
<evidence type="ECO:0000313" key="3">
    <source>
        <dbReference type="Proteomes" id="UP000095287"/>
    </source>
</evidence>
<evidence type="ECO:0000256" key="2">
    <source>
        <dbReference type="SAM" id="Phobius"/>
    </source>
</evidence>
<feature type="region of interest" description="Disordered" evidence="1">
    <location>
        <begin position="26"/>
        <end position="151"/>
    </location>
</feature>
<feature type="compositionally biased region" description="Basic residues" evidence="1">
    <location>
        <begin position="111"/>
        <end position="128"/>
    </location>
</feature>
<accession>A0A1I7ZRS2</accession>
<keyword evidence="3" id="KW-1185">Reference proteome</keyword>
<evidence type="ECO:0000256" key="1">
    <source>
        <dbReference type="SAM" id="MobiDB-lite"/>
    </source>
</evidence>
<organism evidence="3 4">
    <name type="scientific">Steinernema glaseri</name>
    <dbReference type="NCBI Taxonomy" id="37863"/>
    <lineage>
        <taxon>Eukaryota</taxon>
        <taxon>Metazoa</taxon>
        <taxon>Ecdysozoa</taxon>
        <taxon>Nematoda</taxon>
        <taxon>Chromadorea</taxon>
        <taxon>Rhabditida</taxon>
        <taxon>Tylenchina</taxon>
        <taxon>Panagrolaimomorpha</taxon>
        <taxon>Strongyloidoidea</taxon>
        <taxon>Steinernematidae</taxon>
        <taxon>Steinernema</taxon>
    </lineage>
</organism>
<feature type="transmembrane region" description="Helical" evidence="2">
    <location>
        <begin position="154"/>
        <end position="179"/>
    </location>
</feature>
<feature type="compositionally biased region" description="Pro residues" evidence="1">
    <location>
        <begin position="40"/>
        <end position="50"/>
    </location>
</feature>
<keyword evidence="2" id="KW-0472">Membrane</keyword>
<dbReference type="WBParaSite" id="L893_g29148.t1">
    <property type="protein sequence ID" value="L893_g29148.t1"/>
    <property type="gene ID" value="L893_g29148"/>
</dbReference>
<proteinExistence type="predicted"/>
<evidence type="ECO:0000313" key="4">
    <source>
        <dbReference type="WBParaSite" id="L893_g29148.t1"/>
    </source>
</evidence>
<protein>
    <submittedName>
        <fullName evidence="4">Lysine-rich arabinogalactan protein 19-like</fullName>
    </submittedName>
</protein>